<protein>
    <submittedName>
        <fullName evidence="1">Uncharacterized protein</fullName>
    </submittedName>
</protein>
<dbReference type="Proteomes" id="UP001501221">
    <property type="component" value="Unassembled WGS sequence"/>
</dbReference>
<evidence type="ECO:0000313" key="2">
    <source>
        <dbReference type="Proteomes" id="UP001501221"/>
    </source>
</evidence>
<gene>
    <name evidence="1" type="ORF">GCM10009123_16530</name>
</gene>
<proteinExistence type="predicted"/>
<evidence type="ECO:0000313" key="1">
    <source>
        <dbReference type="EMBL" id="GAA0209814.1"/>
    </source>
</evidence>
<reference evidence="2" key="1">
    <citation type="journal article" date="2019" name="Int. J. Syst. Evol. Microbiol.">
        <title>The Global Catalogue of Microorganisms (GCM) 10K type strain sequencing project: providing services to taxonomists for standard genome sequencing and annotation.</title>
        <authorList>
            <consortium name="The Broad Institute Genomics Platform"/>
            <consortium name="The Broad Institute Genome Sequencing Center for Infectious Disease"/>
            <person name="Wu L."/>
            <person name="Ma J."/>
        </authorList>
    </citation>
    <scope>NUCLEOTIDE SEQUENCE [LARGE SCALE GENOMIC DNA]</scope>
    <source>
        <strain evidence="2">JCM 16211</strain>
    </source>
</reference>
<keyword evidence="2" id="KW-1185">Reference proteome</keyword>
<name>A0ABP3CN66_9GAMM</name>
<accession>A0ABP3CN66</accession>
<dbReference type="EMBL" id="BAAAFM010000003">
    <property type="protein sequence ID" value="GAA0209814.1"/>
    <property type="molecule type" value="Genomic_DNA"/>
</dbReference>
<sequence>MVDDSEPANIQSRNLRKFSEYDFATESHQQSLCVAFVFGQEECCDWLEDCLSGVLAVCRGTLWGGTRGLFIVELASQIFTVKVLFQMDSTAE</sequence>
<organism evidence="1 2">
    <name type="scientific">Kangiella japonica</name>
    <dbReference type="NCBI Taxonomy" id="647384"/>
    <lineage>
        <taxon>Bacteria</taxon>
        <taxon>Pseudomonadati</taxon>
        <taxon>Pseudomonadota</taxon>
        <taxon>Gammaproteobacteria</taxon>
        <taxon>Kangiellales</taxon>
        <taxon>Kangiellaceae</taxon>
        <taxon>Kangiella</taxon>
    </lineage>
</organism>
<comment type="caution">
    <text evidence="1">The sequence shown here is derived from an EMBL/GenBank/DDBJ whole genome shotgun (WGS) entry which is preliminary data.</text>
</comment>